<comment type="caution">
    <text evidence="8">The sequence shown here is derived from an EMBL/GenBank/DDBJ whole genome shotgun (WGS) entry which is preliminary data.</text>
</comment>
<dbReference type="AlphaFoldDB" id="A0A7C4XHV4"/>
<organism evidence="8">
    <name type="scientific">candidate division WWE3 bacterium</name>
    <dbReference type="NCBI Taxonomy" id="2053526"/>
    <lineage>
        <taxon>Bacteria</taxon>
        <taxon>Katanobacteria</taxon>
    </lineage>
</organism>
<proteinExistence type="inferred from homology"/>
<dbReference type="Pfam" id="PF00347">
    <property type="entry name" value="Ribosomal_L6"/>
    <property type="match status" value="2"/>
</dbReference>
<dbReference type="PIRSF" id="PIRSF002162">
    <property type="entry name" value="Ribosomal_L6"/>
    <property type="match status" value="1"/>
</dbReference>
<evidence type="ECO:0000256" key="1">
    <source>
        <dbReference type="ARBA" id="ARBA00009356"/>
    </source>
</evidence>
<reference evidence="8" key="1">
    <citation type="journal article" date="2020" name="mSystems">
        <title>Genome- and Community-Level Interaction Insights into Carbon Utilization and Element Cycling Functions of Hydrothermarchaeota in Hydrothermal Sediment.</title>
        <authorList>
            <person name="Zhou Z."/>
            <person name="Liu Y."/>
            <person name="Xu W."/>
            <person name="Pan J."/>
            <person name="Luo Z.H."/>
            <person name="Li M."/>
        </authorList>
    </citation>
    <scope>NUCLEOTIDE SEQUENCE [LARGE SCALE GENOMIC DNA]</scope>
    <source>
        <strain evidence="8">SpSt-417</strain>
    </source>
</reference>
<evidence type="ECO:0000256" key="5">
    <source>
        <dbReference type="RuleBase" id="RU003869"/>
    </source>
</evidence>
<keyword evidence="3 4" id="KW-0687">Ribonucleoprotein</keyword>
<dbReference type="EMBL" id="DSRT01000006">
    <property type="protein sequence ID" value="HGW29316.1"/>
    <property type="molecule type" value="Genomic_DNA"/>
</dbReference>
<dbReference type="PROSITE" id="PS00525">
    <property type="entry name" value="RIBOSOMAL_L6_1"/>
    <property type="match status" value="1"/>
</dbReference>
<dbReference type="InterPro" id="IPR020040">
    <property type="entry name" value="Ribosomal_uL6_a/b-dom"/>
</dbReference>
<dbReference type="PRINTS" id="PR00059">
    <property type="entry name" value="RIBOSOMALL6"/>
</dbReference>
<evidence type="ECO:0000313" key="8">
    <source>
        <dbReference type="EMBL" id="HGW29316.1"/>
    </source>
</evidence>
<dbReference type="HAMAP" id="MF_01365_B">
    <property type="entry name" value="Ribosomal_uL6_B"/>
    <property type="match status" value="1"/>
</dbReference>
<keyword evidence="4 6" id="KW-0699">rRNA-binding</keyword>
<dbReference type="InterPro" id="IPR000702">
    <property type="entry name" value="Ribosomal_uL6-like"/>
</dbReference>
<evidence type="ECO:0000259" key="7">
    <source>
        <dbReference type="Pfam" id="PF00347"/>
    </source>
</evidence>
<dbReference type="InterPro" id="IPR002358">
    <property type="entry name" value="Ribosomal_uL6_CS"/>
</dbReference>
<evidence type="ECO:0000256" key="4">
    <source>
        <dbReference type="HAMAP-Rule" id="MF_01365"/>
    </source>
</evidence>
<dbReference type="FunFam" id="3.90.930.12:FF:000001">
    <property type="entry name" value="50S ribosomal protein L6"/>
    <property type="match status" value="1"/>
</dbReference>
<keyword evidence="2 4" id="KW-0689">Ribosomal protein</keyword>
<gene>
    <name evidence="4" type="primary">rplF</name>
    <name evidence="8" type="ORF">ENR63_00085</name>
</gene>
<dbReference type="NCBIfam" id="TIGR03654">
    <property type="entry name" value="L6_bact"/>
    <property type="match status" value="1"/>
</dbReference>
<feature type="domain" description="Large ribosomal subunit protein uL6 alpha-beta" evidence="7">
    <location>
        <begin position="11"/>
        <end position="82"/>
    </location>
</feature>
<dbReference type="PANTHER" id="PTHR11655">
    <property type="entry name" value="60S/50S RIBOSOMAL PROTEIN L6/L9"/>
    <property type="match status" value="1"/>
</dbReference>
<dbReference type="InterPro" id="IPR019906">
    <property type="entry name" value="Ribosomal_uL6_bac-type"/>
</dbReference>
<sequence length="180" mass="19499">MSRIGKKIIKIPSGVSVSAESGVVSVKGPRGELKQELRPEIGIAINGDEISFTEKIATKNSPALWGLSRALVSNMISGVVDGFQKRLQLVGVGFRVKKDSDKQATLTLGFSHPVTYTTPEGITLDVENQDILIIKGSDKQKVGLVASKIRMLRKPEPYKGKGIKYENEVVRRKAGKAGKV</sequence>
<evidence type="ECO:0000256" key="3">
    <source>
        <dbReference type="ARBA" id="ARBA00023274"/>
    </source>
</evidence>
<dbReference type="SUPFAM" id="SSF56053">
    <property type="entry name" value="Ribosomal protein L6"/>
    <property type="match status" value="2"/>
</dbReference>
<dbReference type="GO" id="GO:0002181">
    <property type="term" value="P:cytoplasmic translation"/>
    <property type="evidence" value="ECO:0007669"/>
    <property type="project" value="TreeGrafter"/>
</dbReference>
<dbReference type="GO" id="GO:0003735">
    <property type="term" value="F:structural constituent of ribosome"/>
    <property type="evidence" value="ECO:0007669"/>
    <property type="project" value="UniProtKB-UniRule"/>
</dbReference>
<comment type="function">
    <text evidence="4 6">This protein binds to the 23S rRNA, and is important in its secondary structure. It is located near the subunit interface in the base of the L7/L12 stalk, and near the tRNA binding site of the peptidyltransferase center.</text>
</comment>
<dbReference type="PANTHER" id="PTHR11655:SF14">
    <property type="entry name" value="LARGE RIBOSOMAL SUBUNIT PROTEIN UL6M"/>
    <property type="match status" value="1"/>
</dbReference>
<dbReference type="InterPro" id="IPR036789">
    <property type="entry name" value="Ribosomal_uL6-like_a/b-dom_sf"/>
</dbReference>
<dbReference type="Gene3D" id="3.90.930.12">
    <property type="entry name" value="Ribosomal protein L6, alpha-beta domain"/>
    <property type="match status" value="2"/>
</dbReference>
<dbReference type="GO" id="GO:0019843">
    <property type="term" value="F:rRNA binding"/>
    <property type="evidence" value="ECO:0007669"/>
    <property type="project" value="UniProtKB-UniRule"/>
</dbReference>
<accession>A0A7C4XHV4</accession>
<keyword evidence="4 6" id="KW-0694">RNA-binding</keyword>
<dbReference type="GO" id="GO:0022625">
    <property type="term" value="C:cytosolic large ribosomal subunit"/>
    <property type="evidence" value="ECO:0007669"/>
    <property type="project" value="UniProtKB-UniRule"/>
</dbReference>
<feature type="domain" description="Large ribosomal subunit protein uL6 alpha-beta" evidence="7">
    <location>
        <begin position="90"/>
        <end position="165"/>
    </location>
</feature>
<comment type="similarity">
    <text evidence="1 4 5">Belongs to the universal ribosomal protein uL6 family.</text>
</comment>
<evidence type="ECO:0000256" key="6">
    <source>
        <dbReference type="RuleBase" id="RU003870"/>
    </source>
</evidence>
<name>A0A7C4XHV4_UNCKA</name>
<protein>
    <recommendedName>
        <fullName evidence="4">Large ribosomal subunit protein uL6</fullName>
    </recommendedName>
</protein>
<evidence type="ECO:0000256" key="2">
    <source>
        <dbReference type="ARBA" id="ARBA00022980"/>
    </source>
</evidence>
<comment type="subunit">
    <text evidence="4">Part of the 50S ribosomal subunit.</text>
</comment>